<dbReference type="SUPFAM" id="SSF53474">
    <property type="entry name" value="alpha/beta-Hydrolases"/>
    <property type="match status" value="1"/>
</dbReference>
<dbReference type="PANTHER" id="PTHR11614">
    <property type="entry name" value="PHOSPHOLIPASE-RELATED"/>
    <property type="match status" value="1"/>
</dbReference>
<name>A0A927HB33_9BACI</name>
<dbReference type="RefSeq" id="WP_190996521.1">
    <property type="nucleotide sequence ID" value="NZ_JACXSI010000001.1"/>
</dbReference>
<feature type="domain" description="Serine aminopeptidase S33" evidence="1">
    <location>
        <begin position="23"/>
        <end position="282"/>
    </location>
</feature>
<dbReference type="InterPro" id="IPR051044">
    <property type="entry name" value="MAG_DAG_Lipase"/>
</dbReference>
<evidence type="ECO:0000259" key="1">
    <source>
        <dbReference type="Pfam" id="PF12146"/>
    </source>
</evidence>
<dbReference type="GO" id="GO:0016787">
    <property type="term" value="F:hydrolase activity"/>
    <property type="evidence" value="ECO:0007669"/>
    <property type="project" value="UniProtKB-KW"/>
</dbReference>
<dbReference type="Gene3D" id="3.40.50.1820">
    <property type="entry name" value="alpha/beta hydrolase"/>
    <property type="match status" value="1"/>
</dbReference>
<dbReference type="InterPro" id="IPR022742">
    <property type="entry name" value="Hydrolase_4"/>
</dbReference>
<gene>
    <name evidence="2" type="ORF">IEO70_01170</name>
</gene>
<proteinExistence type="predicted"/>
<keyword evidence="2" id="KW-0378">Hydrolase</keyword>
<evidence type="ECO:0000313" key="3">
    <source>
        <dbReference type="Proteomes" id="UP000602076"/>
    </source>
</evidence>
<accession>A0A927HB33</accession>
<keyword evidence="3" id="KW-1185">Reference proteome</keyword>
<dbReference type="Pfam" id="PF12146">
    <property type="entry name" value="Hydrolase_4"/>
    <property type="match status" value="1"/>
</dbReference>
<dbReference type="AlphaFoldDB" id="A0A927HB33"/>
<evidence type="ECO:0000313" key="2">
    <source>
        <dbReference type="EMBL" id="MBD3106988.1"/>
    </source>
</evidence>
<dbReference type="InterPro" id="IPR029058">
    <property type="entry name" value="AB_hydrolase_fold"/>
</dbReference>
<protein>
    <submittedName>
        <fullName evidence="2">Alpha/beta hydrolase</fullName>
    </submittedName>
</protein>
<organism evidence="2 3">
    <name type="scientific">Peribacillus faecalis</name>
    <dbReference type="NCBI Taxonomy" id="2772559"/>
    <lineage>
        <taxon>Bacteria</taxon>
        <taxon>Bacillati</taxon>
        <taxon>Bacillota</taxon>
        <taxon>Bacilli</taxon>
        <taxon>Bacillales</taxon>
        <taxon>Bacillaceae</taxon>
        <taxon>Peribacillus</taxon>
    </lineage>
</organism>
<dbReference type="Proteomes" id="UP000602076">
    <property type="component" value="Unassembled WGS sequence"/>
</dbReference>
<sequence length="304" mass="34760">MNTFYLTTPDKHQTFVRSWMIEHPKAIVQIVHGMNEHSKRYNAFARFLNAQGFAVFATDHRGHGHSARNEESIGYIGDDGFTMMVDDEHMLYQHIQASIPSVPHFLLGHSMGSFITQRYIQLYGSELTGAILVGTGGPRHDLKLGAFVAGLVEKANGDKRMKTLDKVIFNGYNSRFIKKTGFEWLANDPDVVHDFITDPFCGHIFPPSFFRQFMQFMQSIFEIDEVKKVPAKLPVIILSGSNDPVGQYGKGTDKLFHLYQSIGLNNLRYKLYPNGRHEILNDYNRQEVYEDIVAWLHEQLSNNT</sequence>
<comment type="caution">
    <text evidence="2">The sequence shown here is derived from an EMBL/GenBank/DDBJ whole genome shotgun (WGS) entry which is preliminary data.</text>
</comment>
<dbReference type="EMBL" id="JACXSI010000001">
    <property type="protein sequence ID" value="MBD3106988.1"/>
    <property type="molecule type" value="Genomic_DNA"/>
</dbReference>
<reference evidence="2" key="1">
    <citation type="submission" date="2020-09" db="EMBL/GenBank/DDBJ databases">
        <title>Bacillus faecalis sp. nov., a moderately halophilic bacterium isolated from cow faeces.</title>
        <authorList>
            <person name="Jiang L."/>
            <person name="Lee J."/>
        </authorList>
    </citation>
    <scope>NUCLEOTIDE SEQUENCE</scope>
    <source>
        <strain evidence="2">AGMB 02131</strain>
    </source>
</reference>